<accession>A0ABS7H491</accession>
<keyword evidence="3" id="KW-1185">Reference proteome</keyword>
<organism evidence="2 3">
    <name type="scientific">Rhizobium herbae</name>
    <dbReference type="NCBI Taxonomy" id="508661"/>
    <lineage>
        <taxon>Bacteria</taxon>
        <taxon>Pseudomonadati</taxon>
        <taxon>Pseudomonadota</taxon>
        <taxon>Alphaproteobacteria</taxon>
        <taxon>Hyphomicrobiales</taxon>
        <taxon>Rhizobiaceae</taxon>
        <taxon>Rhizobium/Agrobacterium group</taxon>
        <taxon>Rhizobium</taxon>
    </lineage>
</organism>
<dbReference type="Proteomes" id="UP000757604">
    <property type="component" value="Unassembled WGS sequence"/>
</dbReference>
<gene>
    <name evidence="2" type="ORF">JNB71_01695</name>
</gene>
<reference evidence="2 3" key="1">
    <citation type="journal article" date="2021" name="MBio">
        <title>Poor Competitiveness of Bradyrhizobium in Pigeon Pea Root Colonization in Indian Soils.</title>
        <authorList>
            <person name="Chalasani D."/>
            <person name="Basu A."/>
            <person name="Pullabhotla S.V.S.R.N."/>
            <person name="Jorrin B."/>
            <person name="Neal A.L."/>
            <person name="Poole P.S."/>
            <person name="Podile A.R."/>
            <person name="Tkacz A."/>
        </authorList>
    </citation>
    <scope>NUCLEOTIDE SEQUENCE [LARGE SCALE GENOMIC DNA]</scope>
    <source>
        <strain evidence="2 3">HU44</strain>
    </source>
</reference>
<dbReference type="EMBL" id="JAEUAO010000001">
    <property type="protein sequence ID" value="MBW9062018.1"/>
    <property type="molecule type" value="Genomic_DNA"/>
</dbReference>
<feature type="signal peptide" evidence="1">
    <location>
        <begin position="1"/>
        <end position="19"/>
    </location>
</feature>
<evidence type="ECO:0000256" key="1">
    <source>
        <dbReference type="SAM" id="SignalP"/>
    </source>
</evidence>
<proteinExistence type="predicted"/>
<protein>
    <submittedName>
        <fullName evidence="2">Uncharacterized protein</fullName>
    </submittedName>
</protein>
<sequence length="103" mass="11629">MLRVFLVLAQMLIASLANAKEGLWIEMAAVLATYRDVCDRPVSDDAILMAVGGTMIEYALPRAEVMNRATKRGRHIRDHVLQNGIQHTFCTAFEFYLKNGYPQ</sequence>
<feature type="chain" id="PRO_5046701002" evidence="1">
    <location>
        <begin position="20"/>
        <end position="103"/>
    </location>
</feature>
<evidence type="ECO:0000313" key="2">
    <source>
        <dbReference type="EMBL" id="MBW9062018.1"/>
    </source>
</evidence>
<evidence type="ECO:0000313" key="3">
    <source>
        <dbReference type="Proteomes" id="UP000757604"/>
    </source>
</evidence>
<comment type="caution">
    <text evidence="2">The sequence shown here is derived from an EMBL/GenBank/DDBJ whole genome shotgun (WGS) entry which is preliminary data.</text>
</comment>
<name>A0ABS7H491_9HYPH</name>
<dbReference type="RefSeq" id="WP_220370113.1">
    <property type="nucleotide sequence ID" value="NZ_JAEUAO010000001.1"/>
</dbReference>
<keyword evidence="1" id="KW-0732">Signal</keyword>